<evidence type="ECO:0000313" key="12">
    <source>
        <dbReference type="Proteomes" id="UP001595798"/>
    </source>
</evidence>
<evidence type="ECO:0000256" key="5">
    <source>
        <dbReference type="ARBA" id="ARBA00022573"/>
    </source>
</evidence>
<dbReference type="InterPro" id="IPR005860">
    <property type="entry name" value="CobD"/>
</dbReference>
<comment type="caution">
    <text evidence="11">The sequence shown here is derived from an EMBL/GenBank/DDBJ whole genome shotgun (WGS) entry which is preliminary data.</text>
</comment>
<accession>A0ABV8QPD9</accession>
<evidence type="ECO:0000256" key="3">
    <source>
        <dbReference type="ARBA" id="ARBA00004953"/>
    </source>
</evidence>
<evidence type="ECO:0000313" key="11">
    <source>
        <dbReference type="EMBL" id="MFC4260789.1"/>
    </source>
</evidence>
<dbReference type="Proteomes" id="UP001595798">
    <property type="component" value="Unassembled WGS sequence"/>
</dbReference>
<evidence type="ECO:0000259" key="10">
    <source>
        <dbReference type="Pfam" id="PF00155"/>
    </source>
</evidence>
<comment type="catalytic activity">
    <reaction evidence="9">
        <text>O-phospho-L-threonine + H(+) = (R)-1-aminopropan-2-yl phosphate + CO2</text>
        <dbReference type="Rhea" id="RHEA:11492"/>
        <dbReference type="ChEBI" id="CHEBI:15378"/>
        <dbReference type="ChEBI" id="CHEBI:16526"/>
        <dbReference type="ChEBI" id="CHEBI:58563"/>
        <dbReference type="ChEBI" id="CHEBI:58675"/>
        <dbReference type="EC" id="4.1.1.81"/>
    </reaction>
</comment>
<proteinExistence type="predicted"/>
<dbReference type="EMBL" id="JBHSDI010000061">
    <property type="protein sequence ID" value="MFC4260789.1"/>
    <property type="molecule type" value="Genomic_DNA"/>
</dbReference>
<dbReference type="PANTHER" id="PTHR42885:SF1">
    <property type="entry name" value="THREONINE-PHOSPHATE DECARBOXYLASE"/>
    <property type="match status" value="1"/>
</dbReference>
<dbReference type="CDD" id="cd00609">
    <property type="entry name" value="AAT_like"/>
    <property type="match status" value="1"/>
</dbReference>
<evidence type="ECO:0000256" key="6">
    <source>
        <dbReference type="ARBA" id="ARBA00022898"/>
    </source>
</evidence>
<sequence>MSTTLAHGGRLIEAARRWGIPLDHWLDLSTGINRRGWKVPPLPDHLWRLLPEEDDGLGLVLRDWSRAPGSAGCLPVPGSQAAIQTLPLLRSPCRVGVPEPGFSEHARCWALAGHEVVPVTLDQIREGDGWLRSLDVMVWINPNNPTGMIVGRNRLLDWHAALVERDGWLVVDEAFATGYQGLSMVPMASAPGLVVLHSLGKFFGLAGVRAGAVYAEPAITDALAARLGPWSLSSPARYIMARALKDTIWQQKTLERLRSDSDRLDQSIQSLGLPATTGTLLYRYLVHPDAAAMADFLAGRGVLVRHFDNPQALRIGLPGDEFEWERLERTLQHLMNVVDQRRTGC</sequence>
<keyword evidence="5" id="KW-0169">Cobalamin biosynthesis</keyword>
<dbReference type="InterPro" id="IPR015424">
    <property type="entry name" value="PyrdxlP-dep_Trfase"/>
</dbReference>
<dbReference type="Gene3D" id="3.40.640.10">
    <property type="entry name" value="Type I PLP-dependent aspartate aminotransferase-like (Major domain)"/>
    <property type="match status" value="1"/>
</dbReference>
<evidence type="ECO:0000256" key="1">
    <source>
        <dbReference type="ARBA" id="ARBA00001933"/>
    </source>
</evidence>
<comment type="function">
    <text evidence="2">Decarboxylates L-threonine-O-3-phosphate to yield (R)-1-amino-2-propanol O-2-phosphate, the precursor for the linkage between the nucleotide loop and the corrin ring in cobalamin.</text>
</comment>
<dbReference type="PANTHER" id="PTHR42885">
    <property type="entry name" value="HISTIDINOL-PHOSPHATE AMINOTRANSFERASE-RELATED"/>
    <property type="match status" value="1"/>
</dbReference>
<protein>
    <recommendedName>
        <fullName evidence="4">threonine-phosphate decarboxylase</fullName>
        <ecNumber evidence="4">4.1.1.81</ecNumber>
    </recommendedName>
    <alternativeName>
        <fullName evidence="8">L-threonine-O-3-phosphate decarboxylase</fullName>
    </alternativeName>
</protein>
<name>A0ABV8QPD9_9GAMM</name>
<evidence type="ECO:0000256" key="8">
    <source>
        <dbReference type="ARBA" id="ARBA00029996"/>
    </source>
</evidence>
<evidence type="ECO:0000256" key="7">
    <source>
        <dbReference type="ARBA" id="ARBA00023239"/>
    </source>
</evidence>
<feature type="domain" description="Aminotransferase class I/classII large" evidence="10">
    <location>
        <begin position="75"/>
        <end position="318"/>
    </location>
</feature>
<dbReference type="InterPro" id="IPR015422">
    <property type="entry name" value="PyrdxlP-dep_Trfase_small"/>
</dbReference>
<evidence type="ECO:0000256" key="2">
    <source>
        <dbReference type="ARBA" id="ARBA00003444"/>
    </source>
</evidence>
<keyword evidence="12" id="KW-1185">Reference proteome</keyword>
<dbReference type="InterPro" id="IPR004839">
    <property type="entry name" value="Aminotransferase_I/II_large"/>
</dbReference>
<dbReference type="SUPFAM" id="SSF53383">
    <property type="entry name" value="PLP-dependent transferases"/>
    <property type="match status" value="1"/>
</dbReference>
<dbReference type="Gene3D" id="3.90.1150.10">
    <property type="entry name" value="Aspartate Aminotransferase, domain 1"/>
    <property type="match status" value="1"/>
</dbReference>
<dbReference type="GO" id="GO:0048472">
    <property type="term" value="F:threonine-phosphate decarboxylase activity"/>
    <property type="evidence" value="ECO:0007669"/>
    <property type="project" value="UniProtKB-EC"/>
</dbReference>
<dbReference type="InterPro" id="IPR015421">
    <property type="entry name" value="PyrdxlP-dep_Trfase_major"/>
</dbReference>
<comment type="cofactor">
    <cofactor evidence="1">
        <name>pyridoxal 5'-phosphate</name>
        <dbReference type="ChEBI" id="CHEBI:597326"/>
    </cofactor>
</comment>
<comment type="pathway">
    <text evidence="3">Cofactor biosynthesis; adenosylcobalamin biosynthesis.</text>
</comment>
<reference evidence="12" key="1">
    <citation type="journal article" date="2019" name="Int. J. Syst. Evol. Microbiol.">
        <title>The Global Catalogue of Microorganisms (GCM) 10K type strain sequencing project: providing services to taxonomists for standard genome sequencing and annotation.</title>
        <authorList>
            <consortium name="The Broad Institute Genomics Platform"/>
            <consortium name="The Broad Institute Genome Sequencing Center for Infectious Disease"/>
            <person name="Wu L."/>
            <person name="Ma J."/>
        </authorList>
    </citation>
    <scope>NUCLEOTIDE SEQUENCE [LARGE SCALE GENOMIC DNA]</scope>
    <source>
        <strain evidence="12">CECT 7297</strain>
    </source>
</reference>
<dbReference type="RefSeq" id="WP_379889672.1">
    <property type="nucleotide sequence ID" value="NZ_JBHSDI010000061.1"/>
</dbReference>
<gene>
    <name evidence="11" type="primary">cobD</name>
    <name evidence="11" type="ORF">ACFOZ5_17365</name>
</gene>
<keyword evidence="7 11" id="KW-0456">Lyase</keyword>
<dbReference type="NCBIfam" id="TIGR01140">
    <property type="entry name" value="L_thr_O3P_dcar"/>
    <property type="match status" value="1"/>
</dbReference>
<evidence type="ECO:0000256" key="9">
    <source>
        <dbReference type="ARBA" id="ARBA00048531"/>
    </source>
</evidence>
<dbReference type="EC" id="4.1.1.81" evidence="4"/>
<dbReference type="Pfam" id="PF00155">
    <property type="entry name" value="Aminotran_1_2"/>
    <property type="match status" value="1"/>
</dbReference>
<evidence type="ECO:0000256" key="4">
    <source>
        <dbReference type="ARBA" id="ARBA00012285"/>
    </source>
</evidence>
<keyword evidence="6" id="KW-0663">Pyridoxal phosphate</keyword>
<organism evidence="11 12">
    <name type="scientific">Marinobacter lacisalsi</name>
    <dbReference type="NCBI Taxonomy" id="475979"/>
    <lineage>
        <taxon>Bacteria</taxon>
        <taxon>Pseudomonadati</taxon>
        <taxon>Pseudomonadota</taxon>
        <taxon>Gammaproteobacteria</taxon>
        <taxon>Pseudomonadales</taxon>
        <taxon>Marinobacteraceae</taxon>
        <taxon>Marinobacter</taxon>
    </lineage>
</organism>